<dbReference type="Pfam" id="PF13527">
    <property type="entry name" value="Acetyltransf_9"/>
    <property type="match status" value="1"/>
</dbReference>
<dbReference type="Gene3D" id="3.40.630.30">
    <property type="match status" value="1"/>
</dbReference>
<dbReference type="GO" id="GO:0016747">
    <property type="term" value="F:acyltransferase activity, transferring groups other than amino-acyl groups"/>
    <property type="evidence" value="ECO:0007669"/>
    <property type="project" value="InterPro"/>
</dbReference>
<keyword evidence="2" id="KW-0808">Transferase</keyword>
<dbReference type="OrthoDB" id="9804948at2"/>
<dbReference type="InterPro" id="IPR000182">
    <property type="entry name" value="GNAT_dom"/>
</dbReference>
<name>A0A4Q8QFR8_9FLAO</name>
<evidence type="ECO:0000313" key="2">
    <source>
        <dbReference type="EMBL" id="TAI46946.1"/>
    </source>
</evidence>
<organism evidence="2 3">
    <name type="scientific">Flagellimonas allohymeniacidonis</name>
    <dbReference type="NCBI Taxonomy" id="2517819"/>
    <lineage>
        <taxon>Bacteria</taxon>
        <taxon>Pseudomonadati</taxon>
        <taxon>Bacteroidota</taxon>
        <taxon>Flavobacteriia</taxon>
        <taxon>Flavobacteriales</taxon>
        <taxon>Flavobacteriaceae</taxon>
        <taxon>Flagellimonas</taxon>
    </lineage>
</organism>
<sequence length="297" mass="34386">MEIINLNDNTYQFVKNFRDNADLRKSLNELTTVTFGFDFEQWYQDGYWGDHYVPYSLLHNDKIISNVSISKIEFNIENKAKLGIQIGTVMTDEAYRKRGLNKFILERVLGEWKDRCDFIYLFANDSVLDFYPKFNFKRLVEYQHSKIVKPSGASGIKQLNMANEKEKEQLIEAIRTSAPVSKVAARNNVPLVMFYCLSFKKNSIYYIESLKAIVVAEYEGDTLIVDDVFCRETVDVNEVIQYMSKKGTHKAALGFTPLDETDFSTSLVTGEDTLFVWKDHLGFFKNNQCRFPVLSHA</sequence>
<evidence type="ECO:0000313" key="3">
    <source>
        <dbReference type="Proteomes" id="UP000291981"/>
    </source>
</evidence>
<reference evidence="2 3" key="1">
    <citation type="submission" date="2019-02" db="EMBL/GenBank/DDBJ databases">
        <title>Draft genome sequence of Muricauda sp. 176CP4-71.</title>
        <authorList>
            <person name="Park J.-S."/>
        </authorList>
    </citation>
    <scope>NUCLEOTIDE SEQUENCE [LARGE SCALE GENOMIC DNA]</scope>
    <source>
        <strain evidence="2 3">176CP4-71</strain>
    </source>
</reference>
<gene>
    <name evidence="2" type="ORF">EW142_09610</name>
</gene>
<comment type="caution">
    <text evidence="2">The sequence shown here is derived from an EMBL/GenBank/DDBJ whole genome shotgun (WGS) entry which is preliminary data.</text>
</comment>
<dbReference type="SUPFAM" id="SSF55729">
    <property type="entry name" value="Acyl-CoA N-acyltransferases (Nat)"/>
    <property type="match status" value="1"/>
</dbReference>
<dbReference type="InterPro" id="IPR016181">
    <property type="entry name" value="Acyl_CoA_acyltransferase"/>
</dbReference>
<evidence type="ECO:0000259" key="1">
    <source>
        <dbReference type="PROSITE" id="PS51186"/>
    </source>
</evidence>
<dbReference type="RefSeq" id="WP_130613275.1">
    <property type="nucleotide sequence ID" value="NZ_SGIU01000002.1"/>
</dbReference>
<accession>A0A4Q8QFR8</accession>
<feature type="domain" description="N-acetyltransferase" evidence="1">
    <location>
        <begin position="15"/>
        <end position="166"/>
    </location>
</feature>
<keyword evidence="3" id="KW-1185">Reference proteome</keyword>
<protein>
    <submittedName>
        <fullName evidence="2">GNAT family N-acetyltransferase</fullName>
    </submittedName>
</protein>
<dbReference type="EMBL" id="SGIU01000002">
    <property type="protein sequence ID" value="TAI46946.1"/>
    <property type="molecule type" value="Genomic_DNA"/>
</dbReference>
<dbReference type="Proteomes" id="UP000291981">
    <property type="component" value="Unassembled WGS sequence"/>
</dbReference>
<dbReference type="PROSITE" id="PS51186">
    <property type="entry name" value="GNAT"/>
    <property type="match status" value="1"/>
</dbReference>
<dbReference type="AlphaFoldDB" id="A0A4Q8QFR8"/>
<proteinExistence type="predicted"/>